<keyword evidence="2" id="KW-1185">Reference proteome</keyword>
<dbReference type="InterPro" id="IPR018540">
    <property type="entry name" value="Spo0E-like"/>
</dbReference>
<reference evidence="1 2" key="1">
    <citation type="submission" date="2024-03" db="EMBL/GenBank/DDBJ databases">
        <title>Human intestinal bacterial collection.</title>
        <authorList>
            <person name="Pauvert C."/>
            <person name="Hitch T.C.A."/>
            <person name="Clavel T."/>
        </authorList>
    </citation>
    <scope>NUCLEOTIDE SEQUENCE [LARGE SCALE GENOMIC DNA]</scope>
    <source>
        <strain evidence="1 2">CLA-SR-H024</strain>
    </source>
</reference>
<dbReference type="Proteomes" id="UP001465426">
    <property type="component" value="Unassembled WGS sequence"/>
</dbReference>
<name>A0ABV1F1I0_9BACI</name>
<proteinExistence type="predicted"/>
<accession>A0ABV1F1I0</accession>
<dbReference type="EMBL" id="JBBMFN010000032">
    <property type="protein sequence ID" value="MEQ2466670.1"/>
    <property type="molecule type" value="Genomic_DNA"/>
</dbReference>
<dbReference type="RefSeq" id="WP_109769475.1">
    <property type="nucleotide sequence ID" value="NZ_JBBMFN010000032.1"/>
</dbReference>
<dbReference type="SUPFAM" id="SSF140500">
    <property type="entry name" value="BAS1536-like"/>
    <property type="match status" value="1"/>
</dbReference>
<organism evidence="1 2">
    <name type="scientific">Niallia hominis</name>
    <dbReference type="NCBI Taxonomy" id="3133173"/>
    <lineage>
        <taxon>Bacteria</taxon>
        <taxon>Bacillati</taxon>
        <taxon>Bacillota</taxon>
        <taxon>Bacilli</taxon>
        <taxon>Bacillales</taxon>
        <taxon>Bacillaceae</taxon>
        <taxon>Niallia</taxon>
    </lineage>
</organism>
<sequence>MSDRKLLKDIEEHREMMIYLANTTSFSHPTVVDISTKLDLLLNKYEKLSSELTIK</sequence>
<gene>
    <name evidence="1" type="ORF">WMO63_13480</name>
</gene>
<dbReference type="Gene3D" id="4.10.280.10">
    <property type="entry name" value="Helix-loop-helix DNA-binding domain"/>
    <property type="match status" value="1"/>
</dbReference>
<evidence type="ECO:0000313" key="2">
    <source>
        <dbReference type="Proteomes" id="UP001465426"/>
    </source>
</evidence>
<dbReference type="InterPro" id="IPR037208">
    <property type="entry name" value="Spo0E-like_sf"/>
</dbReference>
<dbReference type="InterPro" id="IPR036638">
    <property type="entry name" value="HLH_DNA-bd_sf"/>
</dbReference>
<comment type="caution">
    <text evidence="1">The sequence shown here is derived from an EMBL/GenBank/DDBJ whole genome shotgun (WGS) entry which is preliminary data.</text>
</comment>
<dbReference type="Pfam" id="PF09388">
    <property type="entry name" value="SpoOE-like"/>
    <property type="match status" value="1"/>
</dbReference>
<protein>
    <submittedName>
        <fullName evidence="1">Aspartyl-phosphate phosphatase Spo0E family protein</fullName>
    </submittedName>
</protein>
<evidence type="ECO:0000313" key="1">
    <source>
        <dbReference type="EMBL" id="MEQ2466670.1"/>
    </source>
</evidence>